<feature type="region of interest" description="Disordered" evidence="1">
    <location>
        <begin position="584"/>
        <end position="644"/>
    </location>
</feature>
<dbReference type="GO" id="GO:0042594">
    <property type="term" value="P:response to starvation"/>
    <property type="evidence" value="ECO:0007669"/>
    <property type="project" value="TreeGrafter"/>
</dbReference>
<sequence length="788" mass="86816">MHPTSSPYYLVPGFDLEAGTLQEPKSPSQTVFATSSSSSSSSSGSTNATFPSSRKSWAFLSLSVSIGVLVSTSVYLLFGPDIFQLPPRIQALDYQQQQQRRQQQQQQQQQQQTTIVGDTIWISNILSFPSWPRLPFERVINVEDEGFFSKEGAVTAPDPILKQGGNDAKTVIKGKDENSGPLSLGEIEILVAMTEDGEEFEQDNKPDAKRACNNNHNHNESDGGIYSDGYDGSGSDSDEDRDERDGLFKIETDLTDEILDDIKDITEKVMDQTSRILEPLMNTIKSLGISLEPPHPLKRPLVDEADTSIVGDNNGNNNAAALEVMSLVRHRKKQTIKSSSVDEGGNGNDNKKQKINDDGYEDNDPDKDDHFPLDMDDDTIDDDNDANDGNNNPNKNNKEKNTLNSNSDNNNLGSTGGNGPILLCSSETCLPSLRDAILSKLAVQIHHVMNHLRNRDLLIYMMASTAPQTKDKLIVAQEELVQDLENRIVKDLNDWVMGRNRRKGSRGKTPGTTPLKAATTSSSTSESEAELESGSGSGSGLDGGQNEARQVSADSVGAFLAGDNYDEEDEGDTQGFHIASLTYEDDDDDDEDHEDDIASFPQSGAGTTYSDKKSKQPKDNRKRKSKGKSTHRKRDIIHTPNASTTTPRKVFLSADKLLMRQEWSRWIAHWVHHTKILILSHTLATQTLNDMNQIVIQDENVPLADQRHWSWNLDKAIATVMMASEMLCGAPPTLLASKTGPNALPMLSMNKTDSNTAKIVALNLNAKRCIETWGDELDEILQRTATTD</sequence>
<feature type="compositionally biased region" description="Acidic residues" evidence="1">
    <location>
        <begin position="584"/>
        <end position="597"/>
    </location>
</feature>
<dbReference type="PANTHER" id="PTHR14596:SF72">
    <property type="entry name" value="ZINC FINGER PROTEIN MSN2-RELATED"/>
    <property type="match status" value="1"/>
</dbReference>
<accession>A0A1Y2H1X2</accession>
<dbReference type="EMBL" id="MCFF01000002">
    <property type="protein sequence ID" value="ORZ28569.1"/>
    <property type="molecule type" value="Genomic_DNA"/>
</dbReference>
<feature type="transmembrane region" description="Helical" evidence="2">
    <location>
        <begin position="57"/>
        <end position="78"/>
    </location>
</feature>
<keyword evidence="2" id="KW-0472">Membrane</keyword>
<gene>
    <name evidence="3" type="ORF">BCR41DRAFT_392034</name>
</gene>
<feature type="region of interest" description="Disordered" evidence="1">
    <location>
        <begin position="499"/>
        <end position="549"/>
    </location>
</feature>
<dbReference type="RefSeq" id="XP_021886254.1">
    <property type="nucleotide sequence ID" value="XM_022028409.1"/>
</dbReference>
<dbReference type="InParanoid" id="A0A1Y2H1X2"/>
<feature type="region of interest" description="Disordered" evidence="1">
    <location>
        <begin position="20"/>
        <end position="47"/>
    </location>
</feature>
<dbReference type="GO" id="GO:0000987">
    <property type="term" value="F:cis-regulatory region sequence-specific DNA binding"/>
    <property type="evidence" value="ECO:0007669"/>
    <property type="project" value="TreeGrafter"/>
</dbReference>
<feature type="compositionally biased region" description="Basic and acidic residues" evidence="1">
    <location>
        <begin position="610"/>
        <end position="619"/>
    </location>
</feature>
<feature type="compositionally biased region" description="Low complexity" evidence="1">
    <location>
        <begin position="517"/>
        <end position="526"/>
    </location>
</feature>
<feature type="compositionally biased region" description="Low complexity" evidence="1">
    <location>
        <begin position="26"/>
        <end position="47"/>
    </location>
</feature>
<keyword evidence="2" id="KW-0812">Transmembrane</keyword>
<comment type="caution">
    <text evidence="3">The sequence shown here is derived from an EMBL/GenBank/DDBJ whole genome shotgun (WGS) entry which is preliminary data.</text>
</comment>
<protein>
    <submittedName>
        <fullName evidence="3">Uncharacterized protein</fullName>
    </submittedName>
</protein>
<feature type="region of interest" description="Disordered" evidence="1">
    <location>
        <begin position="330"/>
        <end position="413"/>
    </location>
</feature>
<evidence type="ECO:0000313" key="4">
    <source>
        <dbReference type="Proteomes" id="UP000193648"/>
    </source>
</evidence>
<evidence type="ECO:0000313" key="3">
    <source>
        <dbReference type="EMBL" id="ORZ28569.1"/>
    </source>
</evidence>
<keyword evidence="2" id="KW-1133">Transmembrane helix</keyword>
<feature type="compositionally biased region" description="Polar residues" evidence="1">
    <location>
        <begin position="600"/>
        <end position="609"/>
    </location>
</feature>
<dbReference type="AlphaFoldDB" id="A0A1Y2H1X2"/>
<proteinExistence type="predicted"/>
<dbReference type="GO" id="GO:0005634">
    <property type="term" value="C:nucleus"/>
    <property type="evidence" value="ECO:0007669"/>
    <property type="project" value="TreeGrafter"/>
</dbReference>
<dbReference type="GO" id="GO:0000981">
    <property type="term" value="F:DNA-binding transcription factor activity, RNA polymerase II-specific"/>
    <property type="evidence" value="ECO:0007669"/>
    <property type="project" value="TreeGrafter"/>
</dbReference>
<dbReference type="OrthoDB" id="2434657at2759"/>
<dbReference type="Proteomes" id="UP000193648">
    <property type="component" value="Unassembled WGS sequence"/>
</dbReference>
<feature type="region of interest" description="Disordered" evidence="1">
    <location>
        <begin position="197"/>
        <end position="242"/>
    </location>
</feature>
<dbReference type="GeneID" id="33570252"/>
<evidence type="ECO:0000256" key="1">
    <source>
        <dbReference type="SAM" id="MobiDB-lite"/>
    </source>
</evidence>
<feature type="compositionally biased region" description="Acidic residues" evidence="1">
    <location>
        <begin position="374"/>
        <end position="386"/>
    </location>
</feature>
<reference evidence="3 4" key="1">
    <citation type="submission" date="2016-07" db="EMBL/GenBank/DDBJ databases">
        <title>Pervasive Adenine N6-methylation of Active Genes in Fungi.</title>
        <authorList>
            <consortium name="DOE Joint Genome Institute"/>
            <person name="Mondo S.J."/>
            <person name="Dannebaum R.O."/>
            <person name="Kuo R.C."/>
            <person name="Labutti K."/>
            <person name="Haridas S."/>
            <person name="Kuo A."/>
            <person name="Salamov A."/>
            <person name="Ahrendt S.R."/>
            <person name="Lipzen A."/>
            <person name="Sullivan W."/>
            <person name="Andreopoulos W.B."/>
            <person name="Clum A."/>
            <person name="Lindquist E."/>
            <person name="Daum C."/>
            <person name="Ramamoorthy G.K."/>
            <person name="Gryganskyi A."/>
            <person name="Culley D."/>
            <person name="Magnuson J.K."/>
            <person name="James T.Y."/>
            <person name="O'Malley M.A."/>
            <person name="Stajich J.E."/>
            <person name="Spatafora J.W."/>
            <person name="Visel A."/>
            <person name="Grigoriev I.V."/>
        </authorList>
    </citation>
    <scope>NUCLEOTIDE SEQUENCE [LARGE SCALE GENOMIC DNA]</scope>
    <source>
        <strain evidence="3 4">NRRL 3116</strain>
    </source>
</reference>
<keyword evidence="4" id="KW-1185">Reference proteome</keyword>
<name>A0A1Y2H1X2_9FUNG</name>
<dbReference type="PANTHER" id="PTHR14596">
    <property type="entry name" value="ZINC FINGER PROTEIN"/>
    <property type="match status" value="1"/>
</dbReference>
<evidence type="ECO:0000256" key="2">
    <source>
        <dbReference type="SAM" id="Phobius"/>
    </source>
</evidence>
<organism evidence="3 4">
    <name type="scientific">Lobosporangium transversale</name>
    <dbReference type="NCBI Taxonomy" id="64571"/>
    <lineage>
        <taxon>Eukaryota</taxon>
        <taxon>Fungi</taxon>
        <taxon>Fungi incertae sedis</taxon>
        <taxon>Mucoromycota</taxon>
        <taxon>Mortierellomycotina</taxon>
        <taxon>Mortierellomycetes</taxon>
        <taxon>Mortierellales</taxon>
        <taxon>Mortierellaceae</taxon>
        <taxon>Lobosporangium</taxon>
    </lineage>
</organism>
<feature type="compositionally biased region" description="Low complexity" evidence="1">
    <location>
        <begin position="222"/>
        <end position="235"/>
    </location>
</feature>
<feature type="compositionally biased region" description="Basic residues" evidence="1">
    <location>
        <begin position="620"/>
        <end position="635"/>
    </location>
</feature>
<feature type="compositionally biased region" description="Low complexity" evidence="1">
    <location>
        <begin position="402"/>
        <end position="413"/>
    </location>
</feature>